<sequence length="190" mass="21331">MLTLLTIFAPAVTNKLKAAGAFKPSNQRRPHRKYDNFGIPVPQSDVAPLFTPGIPHLHMPESSVDGGAYDDLSKVSSSDLYRYFRDEEPTHQVKTVHNKCRMKKSELNAPESHDKECTNNCWIRSGSGNASLDGTCVDFPTHLPVLGQCMSLFKRLGGVRLDSMLQEDKPEIDSIWNYDLSYDDPLYDVD</sequence>
<protein>
    <submittedName>
        <fullName evidence="1">Uncharacterized protein</fullName>
    </submittedName>
</protein>
<accession>A0A6J8C2R3</accession>
<keyword evidence="2" id="KW-1185">Reference proteome</keyword>
<dbReference type="AlphaFoldDB" id="A0A6J8C2R3"/>
<reference evidence="1 2" key="1">
    <citation type="submission" date="2020-06" db="EMBL/GenBank/DDBJ databases">
        <authorList>
            <person name="Li R."/>
            <person name="Bekaert M."/>
        </authorList>
    </citation>
    <scope>NUCLEOTIDE SEQUENCE [LARGE SCALE GENOMIC DNA]</scope>
    <source>
        <strain evidence="2">wild</strain>
    </source>
</reference>
<dbReference type="Proteomes" id="UP000507470">
    <property type="component" value="Unassembled WGS sequence"/>
</dbReference>
<evidence type="ECO:0000313" key="1">
    <source>
        <dbReference type="EMBL" id="CAC5390473.1"/>
    </source>
</evidence>
<proteinExistence type="predicted"/>
<evidence type="ECO:0000313" key="2">
    <source>
        <dbReference type="Proteomes" id="UP000507470"/>
    </source>
</evidence>
<dbReference type="EMBL" id="CACVKT020004541">
    <property type="protein sequence ID" value="CAC5390473.1"/>
    <property type="molecule type" value="Genomic_DNA"/>
</dbReference>
<gene>
    <name evidence="1" type="ORF">MCOR_25568</name>
</gene>
<organism evidence="1 2">
    <name type="scientific">Mytilus coruscus</name>
    <name type="common">Sea mussel</name>
    <dbReference type="NCBI Taxonomy" id="42192"/>
    <lineage>
        <taxon>Eukaryota</taxon>
        <taxon>Metazoa</taxon>
        <taxon>Spiralia</taxon>
        <taxon>Lophotrochozoa</taxon>
        <taxon>Mollusca</taxon>
        <taxon>Bivalvia</taxon>
        <taxon>Autobranchia</taxon>
        <taxon>Pteriomorphia</taxon>
        <taxon>Mytilida</taxon>
        <taxon>Mytiloidea</taxon>
        <taxon>Mytilidae</taxon>
        <taxon>Mytilinae</taxon>
        <taxon>Mytilus</taxon>
    </lineage>
</organism>
<dbReference type="OrthoDB" id="6170885at2759"/>
<name>A0A6J8C2R3_MYTCO</name>